<gene>
    <name evidence="1" type="ORF">ERUC_LOCUS1475</name>
</gene>
<dbReference type="AlphaFoldDB" id="A0ABC8IQC9"/>
<evidence type="ECO:0000313" key="2">
    <source>
        <dbReference type="Proteomes" id="UP001642260"/>
    </source>
</evidence>
<comment type="caution">
    <text evidence="1">The sequence shown here is derived from an EMBL/GenBank/DDBJ whole genome shotgun (WGS) entry which is preliminary data.</text>
</comment>
<name>A0ABC8IQC9_ERUVS</name>
<evidence type="ECO:0000313" key="1">
    <source>
        <dbReference type="EMBL" id="CAH8292061.1"/>
    </source>
</evidence>
<proteinExistence type="predicted"/>
<dbReference type="EMBL" id="CAKOAT010047933">
    <property type="protein sequence ID" value="CAH8292061.1"/>
    <property type="molecule type" value="Genomic_DNA"/>
</dbReference>
<keyword evidence="2" id="KW-1185">Reference proteome</keyword>
<dbReference type="Proteomes" id="UP001642260">
    <property type="component" value="Unassembled WGS sequence"/>
</dbReference>
<protein>
    <submittedName>
        <fullName evidence="1">Uncharacterized protein</fullName>
    </submittedName>
</protein>
<organism evidence="1 2">
    <name type="scientific">Eruca vesicaria subsp. sativa</name>
    <name type="common">Garden rocket</name>
    <name type="synonym">Eruca sativa</name>
    <dbReference type="NCBI Taxonomy" id="29727"/>
    <lineage>
        <taxon>Eukaryota</taxon>
        <taxon>Viridiplantae</taxon>
        <taxon>Streptophyta</taxon>
        <taxon>Embryophyta</taxon>
        <taxon>Tracheophyta</taxon>
        <taxon>Spermatophyta</taxon>
        <taxon>Magnoliopsida</taxon>
        <taxon>eudicotyledons</taxon>
        <taxon>Gunneridae</taxon>
        <taxon>Pentapetalae</taxon>
        <taxon>rosids</taxon>
        <taxon>malvids</taxon>
        <taxon>Brassicales</taxon>
        <taxon>Brassicaceae</taxon>
        <taxon>Brassiceae</taxon>
        <taxon>Eruca</taxon>
    </lineage>
</organism>
<reference evidence="1 2" key="1">
    <citation type="submission" date="2022-03" db="EMBL/GenBank/DDBJ databases">
        <authorList>
            <person name="Macdonald S."/>
            <person name="Ahmed S."/>
            <person name="Newling K."/>
        </authorList>
    </citation>
    <scope>NUCLEOTIDE SEQUENCE [LARGE SCALE GENOMIC DNA]</scope>
</reference>
<sequence length="121" mass="14447">MTILILRTLYICERSFLGYNERPSRNFHKEEVPKHDTSFISRRLHHEKRNSKKQPSKFYWINVGSKPWIQYELGSSDSSKNGEHWIKTDEDTQLLDILFQRLRVGAVEKRDQTKKNANQEV</sequence>
<accession>A0ABC8IQC9</accession>